<organism evidence="1 2">
    <name type="scientific">Gordonia phage Suzy</name>
    <dbReference type="NCBI Taxonomy" id="2201430"/>
    <lineage>
        <taxon>Viruses</taxon>
        <taxon>Duplodnaviria</taxon>
        <taxon>Heunggongvirae</taxon>
        <taxon>Uroviricota</taxon>
        <taxon>Caudoviricetes</taxon>
        <taxon>Terapinvirus</taxon>
        <taxon>Terapinvirus suzy</taxon>
    </lineage>
</organism>
<keyword evidence="2" id="KW-1185">Reference proteome</keyword>
<proteinExistence type="predicted"/>
<dbReference type="GeneID" id="54993536"/>
<evidence type="ECO:0000313" key="2">
    <source>
        <dbReference type="Proteomes" id="UP000250774"/>
    </source>
</evidence>
<dbReference type="RefSeq" id="YP_009802978.1">
    <property type="nucleotide sequence ID" value="NC_047990.1"/>
</dbReference>
<name>A0A2Z4Q7U0_9CAUD</name>
<reference evidence="2" key="1">
    <citation type="submission" date="2018-04" db="EMBL/GenBank/DDBJ databases">
        <authorList>
            <person name="Harrington T."/>
            <person name="Washburn E."/>
            <person name="Bricker J."/>
            <person name="McKinney A."/>
            <person name="Betsko A.J."/>
            <person name="Garlena R.A."/>
            <person name="Russell D.A."/>
            <person name="Pope W.A."/>
            <person name="Jacobs-Sera D."/>
            <person name="Hatfull G.F."/>
        </authorList>
    </citation>
    <scope>NUCLEOTIDE SEQUENCE [LARGE SCALE GENOMIC DNA]</scope>
</reference>
<gene>
    <name evidence="1" type="primary">17</name>
    <name evidence="1" type="ORF">PBI_SUZY_17</name>
</gene>
<dbReference type="KEGG" id="vg:54993536"/>
<dbReference type="Proteomes" id="UP000250774">
    <property type="component" value="Segment"/>
</dbReference>
<sequence length="136" mass="14959">MSSGAVYQALTNDPTLQTLCGGTDNFVFPDYAMESAPRDGVFLILRWGAQDVTRAIRRGPVDLTVWAHQPKEDSTDYTLINRVLNRARDVLEAIPDTPGPDSVRVNDVAFQGNGGNLYDPGFQTITKNSVYRVLLA</sequence>
<dbReference type="EMBL" id="MH271313">
    <property type="protein sequence ID" value="AWY06122.1"/>
    <property type="molecule type" value="Genomic_DNA"/>
</dbReference>
<evidence type="ECO:0000313" key="1">
    <source>
        <dbReference type="EMBL" id="AWY06122.1"/>
    </source>
</evidence>
<accession>A0A2Z4Q7U0</accession>
<protein>
    <submittedName>
        <fullName evidence="1">Head-to-tail connector complex protein</fullName>
    </submittedName>
</protein>